<name>A0AAV5JT40_9ROSI</name>
<feature type="domain" description="Retrotransposon gag" evidence="2">
    <location>
        <begin position="150"/>
        <end position="231"/>
    </location>
</feature>
<feature type="compositionally biased region" description="Polar residues" evidence="1">
    <location>
        <begin position="291"/>
        <end position="302"/>
    </location>
</feature>
<sequence>MSTPRIHLGALQVNPECRYGLKRDFWSARGGNSSQPLGRGQVPSNLSPHPPPPIPNTFPHVDHAEGEDENQPHNSVHNSASTANQGVVATQLAAMQQQFGVFQLVLAQLLAWNNPGDPLINLLNPAPQPPAPPQILNQFNMLRPLVNLRANLTLRHLPPRSINSYTELASAFATKFSSRRLIRKTTSELMRVKQRDGESLKNFMSRFNDAVLEVNSFDQAVGITAVISGLSHERFRDSLLKHPANTFSEVNDRSLKFITAEEYALSQSITPIKNQHPDWRDENPNRKRMKTTQNRGPMSASTLRLGRPNSAPPQQSAGKPLVNWTSFNLPRSQIFMQIKNKMDLIRPGPMRTVAATRDHTRYCDFHQDHGHTTEQCHSLRSELESLVQKGMLNEYIQRVEQPRFVREQGTQHQGVRNPPNMQGVGYQQAPPPLPPPARVIHMITGGLEAGGLSSKQRKLYVREVKHQNRAQKRKFDDAEWKNQPITFTSTDLEIVATPHNDPLVTSVTINNCERYDGPIYGFNNQPVPVEGVLTKNVAFGSGRSYVTPSVRFLVVKMASSFNVVIGRPTLTEIRAVVSQSHLCMKFPTLTGIATLRGNQEVARHCYITSVTQPQKGKAQTPEINHKQIPDDRQVMGVEIVDNRPEDETRAAPVEDVEDVQIDDRDPSRKTQIGTKWNP</sequence>
<dbReference type="AlphaFoldDB" id="A0AAV5JT40"/>
<keyword evidence="4" id="KW-1185">Reference proteome</keyword>
<evidence type="ECO:0000259" key="2">
    <source>
        <dbReference type="Pfam" id="PF03732"/>
    </source>
</evidence>
<evidence type="ECO:0000313" key="4">
    <source>
        <dbReference type="Proteomes" id="UP001054252"/>
    </source>
</evidence>
<accession>A0AAV5JT40</accession>
<organism evidence="3 4">
    <name type="scientific">Rubroshorea leprosula</name>
    <dbReference type="NCBI Taxonomy" id="152421"/>
    <lineage>
        <taxon>Eukaryota</taxon>
        <taxon>Viridiplantae</taxon>
        <taxon>Streptophyta</taxon>
        <taxon>Embryophyta</taxon>
        <taxon>Tracheophyta</taxon>
        <taxon>Spermatophyta</taxon>
        <taxon>Magnoliopsida</taxon>
        <taxon>eudicotyledons</taxon>
        <taxon>Gunneridae</taxon>
        <taxon>Pentapetalae</taxon>
        <taxon>rosids</taxon>
        <taxon>malvids</taxon>
        <taxon>Malvales</taxon>
        <taxon>Dipterocarpaceae</taxon>
        <taxon>Rubroshorea</taxon>
    </lineage>
</organism>
<comment type="caution">
    <text evidence="3">The sequence shown here is derived from an EMBL/GenBank/DDBJ whole genome shotgun (WGS) entry which is preliminary data.</text>
</comment>
<dbReference type="Pfam" id="PF03732">
    <property type="entry name" value="Retrotrans_gag"/>
    <property type="match status" value="1"/>
</dbReference>
<feature type="compositionally biased region" description="Polar residues" evidence="1">
    <location>
        <begin position="669"/>
        <end position="678"/>
    </location>
</feature>
<dbReference type="EMBL" id="BPVZ01000049">
    <property type="protein sequence ID" value="GKV17764.1"/>
    <property type="molecule type" value="Genomic_DNA"/>
</dbReference>
<evidence type="ECO:0000313" key="3">
    <source>
        <dbReference type="EMBL" id="GKV17764.1"/>
    </source>
</evidence>
<dbReference type="PANTHER" id="PTHR33223">
    <property type="entry name" value="CCHC-TYPE DOMAIN-CONTAINING PROTEIN"/>
    <property type="match status" value="1"/>
</dbReference>
<feature type="region of interest" description="Disordered" evidence="1">
    <location>
        <begin position="30"/>
        <end position="79"/>
    </location>
</feature>
<dbReference type="Proteomes" id="UP001054252">
    <property type="component" value="Unassembled WGS sequence"/>
</dbReference>
<evidence type="ECO:0000256" key="1">
    <source>
        <dbReference type="SAM" id="MobiDB-lite"/>
    </source>
</evidence>
<protein>
    <recommendedName>
        <fullName evidence="2">Retrotransposon gag domain-containing protein</fullName>
    </recommendedName>
</protein>
<dbReference type="InterPro" id="IPR005162">
    <property type="entry name" value="Retrotrans_gag_dom"/>
</dbReference>
<dbReference type="PANTHER" id="PTHR33223:SF10">
    <property type="entry name" value="AMINOTRANSFERASE-LIKE PLANT MOBILE DOMAIN-CONTAINING PROTEIN"/>
    <property type="match status" value="1"/>
</dbReference>
<reference evidence="3 4" key="1">
    <citation type="journal article" date="2021" name="Commun. Biol.">
        <title>The genome of Shorea leprosula (Dipterocarpaceae) highlights the ecological relevance of drought in aseasonal tropical rainforests.</title>
        <authorList>
            <person name="Ng K.K.S."/>
            <person name="Kobayashi M.J."/>
            <person name="Fawcett J.A."/>
            <person name="Hatakeyama M."/>
            <person name="Paape T."/>
            <person name="Ng C.H."/>
            <person name="Ang C.C."/>
            <person name="Tnah L.H."/>
            <person name="Lee C.T."/>
            <person name="Nishiyama T."/>
            <person name="Sese J."/>
            <person name="O'Brien M.J."/>
            <person name="Copetti D."/>
            <person name="Mohd Noor M.I."/>
            <person name="Ong R.C."/>
            <person name="Putra M."/>
            <person name="Sireger I.Z."/>
            <person name="Indrioko S."/>
            <person name="Kosugi Y."/>
            <person name="Izuno A."/>
            <person name="Isagi Y."/>
            <person name="Lee S.L."/>
            <person name="Shimizu K.K."/>
        </authorList>
    </citation>
    <scope>NUCLEOTIDE SEQUENCE [LARGE SCALE GENOMIC DNA]</scope>
    <source>
        <strain evidence="3">214</strain>
    </source>
</reference>
<feature type="compositionally biased region" description="Basic and acidic residues" evidence="1">
    <location>
        <begin position="275"/>
        <end position="285"/>
    </location>
</feature>
<feature type="region of interest" description="Disordered" evidence="1">
    <location>
        <begin position="641"/>
        <end position="678"/>
    </location>
</feature>
<feature type="region of interest" description="Disordered" evidence="1">
    <location>
        <begin position="270"/>
        <end position="319"/>
    </location>
</feature>
<gene>
    <name evidence="3" type="ORF">SLEP1_g28226</name>
</gene>
<proteinExistence type="predicted"/>